<dbReference type="STRING" id="76123.AS203_07815"/>
<dbReference type="KEGG" id="peo:AS203_07815"/>
<evidence type="ECO:0008006" key="3">
    <source>
        <dbReference type="Google" id="ProtNLM"/>
    </source>
</evidence>
<dbReference type="EMBL" id="CP013195">
    <property type="protein sequence ID" value="ALO48996.1"/>
    <property type="molecule type" value="Genomic_DNA"/>
</dbReference>
<keyword evidence="2" id="KW-1185">Reference proteome</keyword>
<dbReference type="AlphaFoldDB" id="A0A0S2KLP7"/>
<protein>
    <recommendedName>
        <fullName evidence="3">Lipocalin-like domain-containing protein</fullName>
    </recommendedName>
</protein>
<accession>A0A0S2KLP7</accession>
<evidence type="ECO:0000313" key="2">
    <source>
        <dbReference type="Proteomes" id="UP000056252"/>
    </source>
</evidence>
<dbReference type="Proteomes" id="UP000056252">
    <property type="component" value="Chromosome"/>
</dbReference>
<dbReference type="PROSITE" id="PS51257">
    <property type="entry name" value="PROKAR_LIPOPROTEIN"/>
    <property type="match status" value="1"/>
</dbReference>
<proteinExistence type="predicted"/>
<reference evidence="2" key="1">
    <citation type="submission" date="2015-11" db="EMBL/GenBank/DDBJ databases">
        <authorList>
            <person name="Holder M.E."/>
            <person name="Ajami N.J."/>
            <person name="Petrosino J.F."/>
        </authorList>
    </citation>
    <scope>NUCLEOTIDE SEQUENCE [LARGE SCALE GENOMIC DNA]</scope>
    <source>
        <strain evidence="2">F0113</strain>
    </source>
</reference>
<dbReference type="RefSeq" id="WP_025066078.1">
    <property type="nucleotide sequence ID" value="NZ_CP013195.1"/>
</dbReference>
<gene>
    <name evidence="1" type="ORF">AS203_07815</name>
</gene>
<evidence type="ECO:0000313" key="1">
    <source>
        <dbReference type="EMBL" id="ALO48996.1"/>
    </source>
</evidence>
<sequence>MKKTTLLIGFCMSLFVVFGCKDGKNTQGSGSDSDSLEGKGVSADSTLYGVCGEETAMHTLQLITDQGDTLSFLIDADNEEHVQGGLLAGDRMAVMPGKMIDGERMAETVINLTTLIGKWTSLDKNFEIQEGGDVKSHIEAEANPWTMWKICNGKLLLNKDTFAINKLGADSLYLENEKGIFVFKRQR</sequence>
<organism evidence="1 2">
    <name type="scientific">Hoylesella enoeca</name>
    <dbReference type="NCBI Taxonomy" id="76123"/>
    <lineage>
        <taxon>Bacteria</taxon>
        <taxon>Pseudomonadati</taxon>
        <taxon>Bacteroidota</taxon>
        <taxon>Bacteroidia</taxon>
        <taxon>Bacteroidales</taxon>
        <taxon>Prevotellaceae</taxon>
        <taxon>Hoylesella</taxon>
    </lineage>
</organism>
<name>A0A0S2KLP7_9BACT</name>
<dbReference type="OrthoDB" id="1077683at2"/>